<gene>
    <name evidence="7" type="primary">TMEM248</name>
    <name evidence="7" type="ORF">AMEX_G3645</name>
</gene>
<feature type="transmembrane region" description="Helical" evidence="5">
    <location>
        <begin position="261"/>
        <end position="281"/>
    </location>
</feature>
<evidence type="ECO:0000256" key="4">
    <source>
        <dbReference type="ARBA" id="ARBA00023136"/>
    </source>
</evidence>
<keyword evidence="2 5" id="KW-0812">Transmembrane</keyword>
<dbReference type="Pfam" id="PF14940">
    <property type="entry name" value="TMEM219"/>
    <property type="match status" value="1"/>
</dbReference>
<dbReference type="OMA" id="TCYSLNF"/>
<dbReference type="EMBL" id="JAICCE010000002">
    <property type="protein sequence ID" value="KAG9280887.1"/>
    <property type="molecule type" value="Genomic_DNA"/>
</dbReference>
<evidence type="ECO:0000256" key="5">
    <source>
        <dbReference type="SAM" id="Phobius"/>
    </source>
</evidence>
<evidence type="ECO:0000313" key="8">
    <source>
        <dbReference type="Ensembl" id="ENSAMXP00005019412.1"/>
    </source>
</evidence>
<dbReference type="PANTHER" id="PTHR16002">
    <property type="entry name" value="TRANSMEMBRANE PROTEIN 248-LIKE"/>
    <property type="match status" value="1"/>
</dbReference>
<evidence type="ECO:0000313" key="10">
    <source>
        <dbReference type="Proteomes" id="UP000752171"/>
    </source>
</evidence>
<evidence type="ECO:0000259" key="6">
    <source>
        <dbReference type="Pfam" id="PF14940"/>
    </source>
</evidence>
<name>A0A8B9JCW5_ASTMX</name>
<feature type="domain" description="TMEM248/TMEM219" evidence="6">
    <location>
        <begin position="13"/>
        <end position="248"/>
    </location>
</feature>
<organism evidence="8 9">
    <name type="scientific">Astyanax mexicanus</name>
    <name type="common">Blind cave fish</name>
    <name type="synonym">Astyanax fasciatus mexicanus</name>
    <dbReference type="NCBI Taxonomy" id="7994"/>
    <lineage>
        <taxon>Eukaryota</taxon>
        <taxon>Metazoa</taxon>
        <taxon>Chordata</taxon>
        <taxon>Craniata</taxon>
        <taxon>Vertebrata</taxon>
        <taxon>Euteleostomi</taxon>
        <taxon>Actinopterygii</taxon>
        <taxon>Neopterygii</taxon>
        <taxon>Teleostei</taxon>
        <taxon>Ostariophysi</taxon>
        <taxon>Characiformes</taxon>
        <taxon>Characoidei</taxon>
        <taxon>Acestrorhamphidae</taxon>
        <taxon>Acestrorhamphinae</taxon>
        <taxon>Astyanax</taxon>
    </lineage>
</organism>
<proteinExistence type="predicted"/>
<evidence type="ECO:0000256" key="2">
    <source>
        <dbReference type="ARBA" id="ARBA00022692"/>
    </source>
</evidence>
<dbReference type="Proteomes" id="UP000752171">
    <property type="component" value="Unassembled WGS sequence"/>
</dbReference>
<keyword evidence="3 5" id="KW-1133">Transmembrane helix</keyword>
<dbReference type="GO" id="GO:0016020">
    <property type="term" value="C:membrane"/>
    <property type="evidence" value="ECO:0007669"/>
    <property type="project" value="UniProtKB-SubCell"/>
</dbReference>
<reference evidence="7 10" key="1">
    <citation type="submission" date="2021-07" db="EMBL/GenBank/DDBJ databases">
        <authorList>
            <person name="Imarazene B."/>
            <person name="Zahm M."/>
            <person name="Klopp C."/>
            <person name="Cabau C."/>
            <person name="Beille S."/>
            <person name="Jouanno E."/>
            <person name="Castinel A."/>
            <person name="Lluch J."/>
            <person name="Gil L."/>
            <person name="Kuchtly C."/>
            <person name="Lopez Roques C."/>
            <person name="Donnadieu C."/>
            <person name="Parrinello H."/>
            <person name="Journot L."/>
            <person name="Du K."/>
            <person name="Schartl M."/>
            <person name="Retaux S."/>
            <person name="Guiguen Y."/>
        </authorList>
    </citation>
    <scope>NUCLEOTIDE SEQUENCE [LARGE SCALE GENOMIC DNA]</scope>
    <source>
        <strain evidence="7">Pach_M1</strain>
        <tissue evidence="7">Testis</tissue>
    </source>
</reference>
<feature type="transmembrane region" description="Helical" evidence="5">
    <location>
        <begin position="20"/>
        <end position="40"/>
    </location>
</feature>
<dbReference type="AlphaFoldDB" id="A0A8B9JCW5"/>
<protein>
    <submittedName>
        <fullName evidence="7 8">Transmembrane protein 248</fullName>
    </submittedName>
</protein>
<evidence type="ECO:0000256" key="1">
    <source>
        <dbReference type="ARBA" id="ARBA00004370"/>
    </source>
</evidence>
<reference evidence="8" key="2">
    <citation type="submission" date="2025-05" db="UniProtKB">
        <authorList>
            <consortium name="Ensembl"/>
        </authorList>
    </citation>
    <scope>IDENTIFICATION</scope>
</reference>
<evidence type="ECO:0000256" key="3">
    <source>
        <dbReference type="ARBA" id="ARBA00022989"/>
    </source>
</evidence>
<dbReference type="OrthoDB" id="6329605at2759"/>
<evidence type="ECO:0000313" key="9">
    <source>
        <dbReference type="Proteomes" id="UP000694621"/>
    </source>
</evidence>
<dbReference type="Ensembl" id="ENSAMXT00005021462.1">
    <property type="protein sequence ID" value="ENSAMXP00005019412.1"/>
    <property type="gene ID" value="ENSAMXG00005010080.1"/>
</dbReference>
<dbReference type="InterPro" id="IPR039587">
    <property type="entry name" value="TMEM248/TMEM219_dom"/>
</dbReference>
<dbReference type="PANTHER" id="PTHR16002:SF6">
    <property type="entry name" value="INSULIN-LIKE GROWTH FACTOR-BINDING PROTEIN 3 RECEPTOR"/>
    <property type="match status" value="1"/>
</dbReference>
<dbReference type="Proteomes" id="UP000694621">
    <property type="component" value="Unplaced"/>
</dbReference>
<accession>A0A8B9JCW5</accession>
<comment type="subcellular location">
    <subcellularLocation>
        <location evidence="1">Membrane</location>
    </subcellularLocation>
</comment>
<sequence>MAQWQPVTNLRFKLVHHPPVVVFFLCLLILAGAFIGIGIYSKQHDIKNPDISLDWNQILGSIASLRYCTDVNNTDLLGGKQEDESPLLLDHGVGTFSNASQDTRGVVHVSLLVPLVCTENDPSHNSISATLLGSQLGLKGVAGKELFNISLFLHLQSQISSTASNSAFDPKLPTEAETKPSMSCLKISAPAHLLPLRSEPPECPANYNPEKDISPVRVFATESYRQDSDNASPCLILKFTPDPKLTVLLTQEEKALARYHLMLVSVVLLAVCSMMCLTGTLTCSRPRRHLANDLHFQKVTAGVLSM</sequence>
<evidence type="ECO:0000313" key="7">
    <source>
        <dbReference type="EMBL" id="KAG9280887.1"/>
    </source>
</evidence>
<keyword evidence="4 5" id="KW-0472">Membrane</keyword>
<dbReference type="InterPro" id="IPR039493">
    <property type="entry name" value="TMEM248/TMEM219"/>
</dbReference>